<organism evidence="3 4">
    <name type="scientific">Durusdinium trenchii</name>
    <dbReference type="NCBI Taxonomy" id="1381693"/>
    <lineage>
        <taxon>Eukaryota</taxon>
        <taxon>Sar</taxon>
        <taxon>Alveolata</taxon>
        <taxon>Dinophyceae</taxon>
        <taxon>Suessiales</taxon>
        <taxon>Symbiodiniaceae</taxon>
        <taxon>Durusdinium</taxon>
    </lineage>
</organism>
<evidence type="ECO:0000313" key="3">
    <source>
        <dbReference type="EMBL" id="CAK9054521.1"/>
    </source>
</evidence>
<feature type="transmembrane region" description="Helical" evidence="2">
    <location>
        <begin position="607"/>
        <end position="630"/>
    </location>
</feature>
<gene>
    <name evidence="3" type="ORF">SCF082_LOCUS29585</name>
</gene>
<feature type="transmembrane region" description="Helical" evidence="2">
    <location>
        <begin position="502"/>
        <end position="525"/>
    </location>
</feature>
<evidence type="ECO:0000313" key="4">
    <source>
        <dbReference type="Proteomes" id="UP001642464"/>
    </source>
</evidence>
<proteinExistence type="predicted"/>
<keyword evidence="2" id="KW-1133">Transmembrane helix</keyword>
<evidence type="ECO:0000256" key="2">
    <source>
        <dbReference type="SAM" id="Phobius"/>
    </source>
</evidence>
<keyword evidence="2" id="KW-0472">Membrane</keyword>
<feature type="compositionally biased region" description="Basic and acidic residues" evidence="1">
    <location>
        <begin position="191"/>
        <end position="203"/>
    </location>
</feature>
<accession>A0ABP0MSP7</accession>
<sequence length="670" mass="74107">MAAPQQLERTDVQRFYEMLVGKCGLHLTQEMAEMSFELVREQLLEIQTNALYCDLEDDVAQIRAGIQLFTIVRNLSRMEVADIAHAWVGVDAGSGRIPRPEKYFFDRLRSVVASEGTARRWKCQIRLSIQTLNGILQICSHDLDSSSVKEVLDYLRELLADLYSRATKMKRPAANRSSSSATQKKKKHKSGKPDQQQKKKADALLEEEEEENEKDEHEEGDEEEVEEEREPVLKRPSALRRPSLDFKELSNEEQVADDADDDDGESPKAEFTSVSLLKAAQSRKDAATRVLPGAAAEDQDVGWLLLMSYGLLISASLEVESGVARALVDFICEAQDAEPNGLPQRDGRPIWADHDVIPTKMLDLLRFAASGRTMGLAPSWRGTQRIPPGEPAAASVRLMAYGEDCLVQSGGESSLNRQVFFGGSVPHIARLRSRGFQEFVSITGVGVAASTVNLLDVLWMLPFLVGAAGRWMPDVVVLVSTKRRHPAPKGALGHTPPGLCNGAFFVIVSQLWATLVIVVDVIGGVSVEKPEIWVDFIVGVIAITFALHQLIEERWKGEDEKSEPEDLSRRFGSGTFALLTVIGTFDQILIYAPLLTSHAVTASELEVGIFAASIVTLCVCFLASRIHFVWKALQVIPIWFPAFIVGLMAIIEACYETYEDLTPSSARTKM</sequence>
<feature type="region of interest" description="Disordered" evidence="1">
    <location>
        <begin position="169"/>
        <end position="274"/>
    </location>
</feature>
<feature type="transmembrane region" description="Helical" evidence="2">
    <location>
        <begin position="532"/>
        <end position="551"/>
    </location>
</feature>
<keyword evidence="4" id="KW-1185">Reference proteome</keyword>
<feature type="transmembrane region" description="Helical" evidence="2">
    <location>
        <begin position="571"/>
        <end position="595"/>
    </location>
</feature>
<feature type="compositionally biased region" description="Acidic residues" evidence="1">
    <location>
        <begin position="204"/>
        <end position="229"/>
    </location>
</feature>
<comment type="caution">
    <text evidence="3">The sequence shown here is derived from an EMBL/GenBank/DDBJ whole genome shotgun (WGS) entry which is preliminary data.</text>
</comment>
<feature type="transmembrane region" description="Helical" evidence="2">
    <location>
        <begin position="636"/>
        <end position="655"/>
    </location>
</feature>
<feature type="transmembrane region" description="Helical" evidence="2">
    <location>
        <begin position="439"/>
        <end position="461"/>
    </location>
</feature>
<reference evidence="3 4" key="1">
    <citation type="submission" date="2024-02" db="EMBL/GenBank/DDBJ databases">
        <authorList>
            <person name="Chen Y."/>
            <person name="Shah S."/>
            <person name="Dougan E. K."/>
            <person name="Thang M."/>
            <person name="Chan C."/>
        </authorList>
    </citation>
    <scope>NUCLEOTIDE SEQUENCE [LARGE SCALE GENOMIC DNA]</scope>
</reference>
<keyword evidence="2" id="KW-0812">Transmembrane</keyword>
<protein>
    <submittedName>
        <fullName evidence="3">Uncharacterized protein</fullName>
    </submittedName>
</protein>
<evidence type="ECO:0000256" key="1">
    <source>
        <dbReference type="SAM" id="MobiDB-lite"/>
    </source>
</evidence>
<feature type="compositionally biased region" description="Acidic residues" evidence="1">
    <location>
        <begin position="254"/>
        <end position="264"/>
    </location>
</feature>
<name>A0ABP0MSP7_9DINO</name>
<dbReference type="Proteomes" id="UP001642464">
    <property type="component" value="Unassembled WGS sequence"/>
</dbReference>
<dbReference type="EMBL" id="CAXAMM010024002">
    <property type="protein sequence ID" value="CAK9054521.1"/>
    <property type="molecule type" value="Genomic_DNA"/>
</dbReference>